<evidence type="ECO:0000256" key="2">
    <source>
        <dbReference type="ARBA" id="ARBA00023002"/>
    </source>
</evidence>
<dbReference type="PANTHER" id="PTHR43313:SF12">
    <property type="entry name" value="RETINOL DEHYDROGENASE 5"/>
    <property type="match status" value="1"/>
</dbReference>
<dbReference type="InterPro" id="IPR020904">
    <property type="entry name" value="Sc_DH/Rdtase_CS"/>
</dbReference>
<organism evidence="6 7">
    <name type="scientific">Labeo rohita</name>
    <name type="common">Indian major carp</name>
    <name type="synonym">Cyprinus rohita</name>
    <dbReference type="NCBI Taxonomy" id="84645"/>
    <lineage>
        <taxon>Eukaryota</taxon>
        <taxon>Metazoa</taxon>
        <taxon>Chordata</taxon>
        <taxon>Craniata</taxon>
        <taxon>Vertebrata</taxon>
        <taxon>Euteleostomi</taxon>
        <taxon>Actinopterygii</taxon>
        <taxon>Neopterygii</taxon>
        <taxon>Teleostei</taxon>
        <taxon>Ostariophysi</taxon>
        <taxon>Cypriniformes</taxon>
        <taxon>Cyprinidae</taxon>
        <taxon>Labeoninae</taxon>
        <taxon>Labeonini</taxon>
        <taxon>Labeo</taxon>
    </lineage>
</organism>
<keyword evidence="5" id="KW-1133">Transmembrane helix</keyword>
<dbReference type="FunFam" id="3.40.50.720:FF:000074">
    <property type="entry name" value="Retinol dehydrogenase type 1"/>
    <property type="match status" value="1"/>
</dbReference>
<dbReference type="PROSITE" id="PS00061">
    <property type="entry name" value="ADH_SHORT"/>
    <property type="match status" value="1"/>
</dbReference>
<keyword evidence="5" id="KW-0472">Membrane</keyword>
<dbReference type="PRINTS" id="PR00081">
    <property type="entry name" value="GDHRDH"/>
</dbReference>
<dbReference type="SUPFAM" id="SSF51735">
    <property type="entry name" value="NAD(P)-binding Rossmann-fold domains"/>
    <property type="match status" value="1"/>
</dbReference>
<comment type="caution">
    <text evidence="6">The sequence shown here is derived from an EMBL/GenBank/DDBJ whole genome shotgun (WGS) entry which is preliminary data.</text>
</comment>
<evidence type="ECO:0000256" key="5">
    <source>
        <dbReference type="SAM" id="Phobius"/>
    </source>
</evidence>
<protein>
    <submittedName>
        <fullName evidence="6">11-cis retinol dehydrogenase</fullName>
    </submittedName>
</protein>
<accession>A0A498L7M6</accession>
<dbReference type="Proteomes" id="UP000290572">
    <property type="component" value="Unassembled WGS sequence"/>
</dbReference>
<dbReference type="PANTHER" id="PTHR43313">
    <property type="entry name" value="SHORT-CHAIN DEHYDROGENASE/REDUCTASE FAMILY 9C"/>
    <property type="match status" value="1"/>
</dbReference>
<evidence type="ECO:0000256" key="1">
    <source>
        <dbReference type="ARBA" id="ARBA00006484"/>
    </source>
</evidence>
<keyword evidence="2" id="KW-0560">Oxidoreductase</keyword>
<dbReference type="GO" id="GO:0001523">
    <property type="term" value="P:retinoid metabolic process"/>
    <property type="evidence" value="ECO:0007669"/>
    <property type="project" value="TreeGrafter"/>
</dbReference>
<evidence type="ECO:0000313" key="6">
    <source>
        <dbReference type="EMBL" id="RXN04350.1"/>
    </source>
</evidence>
<gene>
    <name evidence="6" type="ORF">ROHU_012991</name>
</gene>
<evidence type="ECO:0000256" key="3">
    <source>
        <dbReference type="RuleBase" id="RU000363"/>
    </source>
</evidence>
<dbReference type="EMBL" id="QBIY01013448">
    <property type="protein sequence ID" value="RXN04350.1"/>
    <property type="molecule type" value="Genomic_DNA"/>
</dbReference>
<feature type="coiled-coil region" evidence="4">
    <location>
        <begin position="2"/>
        <end position="29"/>
    </location>
</feature>
<evidence type="ECO:0000256" key="4">
    <source>
        <dbReference type="SAM" id="Coils"/>
    </source>
</evidence>
<evidence type="ECO:0000313" key="7">
    <source>
        <dbReference type="Proteomes" id="UP000290572"/>
    </source>
</evidence>
<proteinExistence type="inferred from homology"/>
<name>A0A498L7M6_LABRO</name>
<dbReference type="Pfam" id="PF06320">
    <property type="entry name" value="GCN5L1"/>
    <property type="match status" value="1"/>
</dbReference>
<reference evidence="6 7" key="1">
    <citation type="submission" date="2018-03" db="EMBL/GenBank/DDBJ databases">
        <title>Draft genome sequence of Rohu Carp (Labeo rohita).</title>
        <authorList>
            <person name="Das P."/>
            <person name="Kushwaha B."/>
            <person name="Joshi C.G."/>
            <person name="Kumar D."/>
            <person name="Nagpure N.S."/>
            <person name="Sahoo L."/>
            <person name="Das S.P."/>
            <person name="Bit A."/>
            <person name="Patnaik S."/>
            <person name="Meher P.K."/>
            <person name="Jayasankar P."/>
            <person name="Koringa P.G."/>
            <person name="Patel N.V."/>
            <person name="Hinsu A.T."/>
            <person name="Kumar R."/>
            <person name="Pandey M."/>
            <person name="Agarwal S."/>
            <person name="Srivastava S."/>
            <person name="Singh M."/>
            <person name="Iquebal M.A."/>
            <person name="Jaiswal S."/>
            <person name="Angadi U.B."/>
            <person name="Kumar N."/>
            <person name="Raza M."/>
            <person name="Shah T.M."/>
            <person name="Rai A."/>
            <person name="Jena J.K."/>
        </authorList>
    </citation>
    <scope>NUCLEOTIDE SEQUENCE [LARGE SCALE GENOMIC DNA]</scope>
    <source>
        <strain evidence="6">DASCIFA01</strain>
        <tissue evidence="6">Testis</tissue>
    </source>
</reference>
<keyword evidence="5" id="KW-0812">Transmembrane</keyword>
<dbReference type="Pfam" id="PF00106">
    <property type="entry name" value="adh_short"/>
    <property type="match status" value="1"/>
</dbReference>
<sequence length="448" mass="50793">MLSRLLKEHQAKQNERKELQERRRREAIAAATCLTEALVDHLNVGVAQAYVNQRKLDHEVKTLQVQASQFAKQTAQWINMVENFNQALKEIGDVENWARSIEMDMRTIATALEITQEPETMYEYLSNNCTCTHILGAFVLLWILVWFYRDNLEITKVSEKHVFVTGCDSGFGHLLCKRLDKRGFHVLAGCLTEKGADDLKRATGPFLKTCILDVTSKASIQKALEWTKKEVGDKGLWGLVNNAGRSLPMGPSEWMKIEDFESTLKVNMTGVIEMTMNFFPLVKKARGRVVNVASVLGRVAANGGGYCISKFAVESFSDCLRRDIQNFGVNVCIIEPGFFKTQVTSLDPIERELHRLWNQLTPEVKESYGDKYLDKYIKIQRLIMNTICDSDLSKVTRCMEHALLAVHPRTRYSAGWDAKLLWIPLSYMPACVVDIALKLVLPKPAKSV</sequence>
<dbReference type="STRING" id="84645.A0A498L7M6"/>
<feature type="transmembrane region" description="Helical" evidence="5">
    <location>
        <begin position="130"/>
        <end position="148"/>
    </location>
</feature>
<dbReference type="AlphaFoldDB" id="A0A498L7M6"/>
<dbReference type="GO" id="GO:0008202">
    <property type="term" value="P:steroid metabolic process"/>
    <property type="evidence" value="ECO:0007669"/>
    <property type="project" value="TreeGrafter"/>
</dbReference>
<dbReference type="PRINTS" id="PR00080">
    <property type="entry name" value="SDRFAMILY"/>
</dbReference>
<keyword evidence="4" id="KW-0175">Coiled coil</keyword>
<keyword evidence="7" id="KW-1185">Reference proteome</keyword>
<comment type="similarity">
    <text evidence="1 3">Belongs to the short-chain dehydrogenases/reductases (SDR) family.</text>
</comment>
<dbReference type="InterPro" id="IPR036291">
    <property type="entry name" value="NAD(P)-bd_dom_sf"/>
</dbReference>
<dbReference type="GO" id="GO:0004745">
    <property type="term" value="F:all-trans-retinol dehydrogenase (NAD+) activity"/>
    <property type="evidence" value="ECO:0007669"/>
    <property type="project" value="TreeGrafter"/>
</dbReference>
<dbReference type="InterPro" id="IPR002347">
    <property type="entry name" value="SDR_fam"/>
</dbReference>
<dbReference type="Gene3D" id="3.40.50.720">
    <property type="entry name" value="NAD(P)-binding Rossmann-like Domain"/>
    <property type="match status" value="1"/>
</dbReference>